<reference evidence="2 3" key="1">
    <citation type="journal article" date="2023" name="Int. J. Syst. Evol. Microbiol.">
        <title>Methylocystis iwaonis sp. nov., a type II methane-oxidizing bacterium from surface soil of a rice paddy field in Japan, and emended description of the genus Methylocystis (ex Whittenbury et al. 1970) Bowman et al. 1993.</title>
        <authorList>
            <person name="Kaise H."/>
            <person name="Sawadogo J.B."/>
            <person name="Alam M.S."/>
            <person name="Ueno C."/>
            <person name="Dianou D."/>
            <person name="Shinjo R."/>
            <person name="Asakawa S."/>
        </authorList>
    </citation>
    <scope>NUCLEOTIDE SEQUENCE [LARGE SCALE GENOMIC DNA]</scope>
    <source>
        <strain evidence="2 3">SS37A-Re</strain>
    </source>
</reference>
<protein>
    <submittedName>
        <fullName evidence="2">AbrB family transcriptional regulator</fullName>
    </submittedName>
</protein>
<dbReference type="InterPro" id="IPR037914">
    <property type="entry name" value="SpoVT-AbrB_sf"/>
</dbReference>
<proteinExistence type="predicted"/>
<evidence type="ECO:0000313" key="3">
    <source>
        <dbReference type="Proteomes" id="UP001317629"/>
    </source>
</evidence>
<feature type="domain" description="SpoVT-AbrB" evidence="1">
    <location>
        <begin position="4"/>
        <end position="47"/>
    </location>
</feature>
<dbReference type="RefSeq" id="WP_281927445.1">
    <property type="nucleotide sequence ID" value="NZ_AP027142.1"/>
</dbReference>
<gene>
    <name evidence="2" type="ORF">SS37A_18400</name>
</gene>
<dbReference type="EMBL" id="AP027142">
    <property type="protein sequence ID" value="BDV34311.1"/>
    <property type="molecule type" value="Genomic_DNA"/>
</dbReference>
<dbReference type="Proteomes" id="UP001317629">
    <property type="component" value="Chromosome"/>
</dbReference>
<dbReference type="SMART" id="SM00966">
    <property type="entry name" value="SpoVT_AbrB"/>
    <property type="match status" value="1"/>
</dbReference>
<dbReference type="Pfam" id="PF04014">
    <property type="entry name" value="MazE_antitoxin"/>
    <property type="match status" value="1"/>
</dbReference>
<organism evidence="2 3">
    <name type="scientific">Methylocystis iwaonis</name>
    <dbReference type="NCBI Taxonomy" id="2885079"/>
    <lineage>
        <taxon>Bacteria</taxon>
        <taxon>Pseudomonadati</taxon>
        <taxon>Pseudomonadota</taxon>
        <taxon>Alphaproteobacteria</taxon>
        <taxon>Hyphomicrobiales</taxon>
        <taxon>Methylocystaceae</taxon>
        <taxon>Methylocystis</taxon>
    </lineage>
</organism>
<accession>A0ABM8E8V0</accession>
<evidence type="ECO:0000313" key="2">
    <source>
        <dbReference type="EMBL" id="BDV34311.1"/>
    </source>
</evidence>
<dbReference type="Gene3D" id="2.10.260.10">
    <property type="match status" value="1"/>
</dbReference>
<evidence type="ECO:0000259" key="1">
    <source>
        <dbReference type="SMART" id="SM00966"/>
    </source>
</evidence>
<dbReference type="SUPFAM" id="SSF89447">
    <property type="entry name" value="AbrB/MazE/MraZ-like"/>
    <property type="match status" value="1"/>
</dbReference>
<dbReference type="InterPro" id="IPR007159">
    <property type="entry name" value="SpoVT-AbrB_dom"/>
</dbReference>
<keyword evidence="3" id="KW-1185">Reference proteome</keyword>
<sequence>MRVSRWGNSLAVRLPADLVREKGLKEGDEVSITVESMIDEKARARAEAIAALRNLRGMIPADYRFKREDAYDDEE</sequence>
<name>A0ABM8E8V0_9HYPH</name>